<dbReference type="AlphaFoldDB" id="A0A8J2UE70"/>
<name>A0A8J2UE70_9BACT</name>
<feature type="transmembrane region" description="Helical" evidence="1">
    <location>
        <begin position="55"/>
        <end position="75"/>
    </location>
</feature>
<reference evidence="2" key="1">
    <citation type="journal article" date="2014" name="Int. J. Syst. Evol. Microbiol.">
        <title>Complete genome sequence of Corynebacterium casei LMG S-19264T (=DSM 44701T), isolated from a smear-ripened cheese.</title>
        <authorList>
            <consortium name="US DOE Joint Genome Institute (JGI-PGF)"/>
            <person name="Walter F."/>
            <person name="Albersmeier A."/>
            <person name="Kalinowski J."/>
            <person name="Ruckert C."/>
        </authorList>
    </citation>
    <scope>NUCLEOTIDE SEQUENCE</scope>
    <source>
        <strain evidence="2">CGMCC 1.15448</strain>
    </source>
</reference>
<gene>
    <name evidence="2" type="ORF">GCM10011511_31170</name>
</gene>
<proteinExistence type="predicted"/>
<accession>A0A8J2UE70</accession>
<feature type="transmembrane region" description="Helical" evidence="1">
    <location>
        <begin position="7"/>
        <end position="25"/>
    </location>
</feature>
<sequence>MLQRKQTLWMLLAVICAVLTFWFPFYTGNVTVGTNGHVMMGVKAAPVFGFGKDSASSGSVLILIVTCVIIALTLYNIFNYKDRKKQLWITIGLIILSLLNILLYWQASGPPHFVEGSFSLGALLSAAIPVCLFFAAQGIRKDEKLVKSTDRLR</sequence>
<keyword evidence="1" id="KW-0812">Transmembrane</keyword>
<dbReference type="Proteomes" id="UP000607559">
    <property type="component" value="Unassembled WGS sequence"/>
</dbReference>
<keyword evidence="1" id="KW-1133">Transmembrane helix</keyword>
<dbReference type="Pfam" id="PF14126">
    <property type="entry name" value="DUF4293"/>
    <property type="match status" value="1"/>
</dbReference>
<dbReference type="RefSeq" id="WP_188933265.1">
    <property type="nucleotide sequence ID" value="NZ_BMJC01000003.1"/>
</dbReference>
<comment type="caution">
    <text evidence="2">The sequence shown here is derived from an EMBL/GenBank/DDBJ whole genome shotgun (WGS) entry which is preliminary data.</text>
</comment>
<dbReference type="InterPro" id="IPR025635">
    <property type="entry name" value="DUF4293"/>
</dbReference>
<evidence type="ECO:0000256" key="1">
    <source>
        <dbReference type="SAM" id="Phobius"/>
    </source>
</evidence>
<feature type="transmembrane region" description="Helical" evidence="1">
    <location>
        <begin position="87"/>
        <end position="105"/>
    </location>
</feature>
<feature type="transmembrane region" description="Helical" evidence="1">
    <location>
        <begin position="117"/>
        <end position="136"/>
    </location>
</feature>
<protein>
    <recommendedName>
        <fullName evidence="4">DUF4293 family protein</fullName>
    </recommendedName>
</protein>
<evidence type="ECO:0008006" key="4">
    <source>
        <dbReference type="Google" id="ProtNLM"/>
    </source>
</evidence>
<evidence type="ECO:0000313" key="3">
    <source>
        <dbReference type="Proteomes" id="UP000607559"/>
    </source>
</evidence>
<reference evidence="2" key="2">
    <citation type="submission" date="2020-09" db="EMBL/GenBank/DDBJ databases">
        <authorList>
            <person name="Sun Q."/>
            <person name="Zhou Y."/>
        </authorList>
    </citation>
    <scope>NUCLEOTIDE SEQUENCE</scope>
    <source>
        <strain evidence="2">CGMCC 1.15448</strain>
    </source>
</reference>
<dbReference type="EMBL" id="BMJC01000003">
    <property type="protein sequence ID" value="GGB05569.1"/>
    <property type="molecule type" value="Genomic_DNA"/>
</dbReference>
<keyword evidence="1" id="KW-0472">Membrane</keyword>
<evidence type="ECO:0000313" key="2">
    <source>
        <dbReference type="EMBL" id="GGB05569.1"/>
    </source>
</evidence>
<organism evidence="2 3">
    <name type="scientific">Puia dinghuensis</name>
    <dbReference type="NCBI Taxonomy" id="1792502"/>
    <lineage>
        <taxon>Bacteria</taxon>
        <taxon>Pseudomonadati</taxon>
        <taxon>Bacteroidota</taxon>
        <taxon>Chitinophagia</taxon>
        <taxon>Chitinophagales</taxon>
        <taxon>Chitinophagaceae</taxon>
        <taxon>Puia</taxon>
    </lineage>
</organism>
<keyword evidence="3" id="KW-1185">Reference proteome</keyword>